<dbReference type="Proteomes" id="UP001595758">
    <property type="component" value="Unassembled WGS sequence"/>
</dbReference>
<protein>
    <recommendedName>
        <fullName evidence="2">3-hydroxyisobutyryl-CoA hydrolase</fullName>
        <ecNumber evidence="2">3.1.2.4</ecNumber>
    </recommendedName>
</protein>
<dbReference type="GO" id="GO:0016787">
    <property type="term" value="F:hydrolase activity"/>
    <property type="evidence" value="ECO:0007669"/>
    <property type="project" value="UniProtKB-KW"/>
</dbReference>
<feature type="domain" description="Enoyl-CoA hydratase/isomerase" evidence="4">
    <location>
        <begin position="12"/>
        <end position="338"/>
    </location>
</feature>
<keyword evidence="6" id="KW-1185">Reference proteome</keyword>
<reference evidence="6" key="1">
    <citation type="journal article" date="2019" name="Int. J. Syst. Evol. Microbiol.">
        <title>The Global Catalogue of Microorganisms (GCM) 10K type strain sequencing project: providing services to taxonomists for standard genome sequencing and annotation.</title>
        <authorList>
            <consortium name="The Broad Institute Genomics Platform"/>
            <consortium name="The Broad Institute Genome Sequencing Center for Infectious Disease"/>
            <person name="Wu L."/>
            <person name="Ma J."/>
        </authorList>
    </citation>
    <scope>NUCLEOTIDE SEQUENCE [LARGE SCALE GENOMIC DNA]</scope>
    <source>
        <strain evidence="6">CCUG 59858</strain>
    </source>
</reference>
<dbReference type="EC" id="3.1.2.4" evidence="2"/>
<evidence type="ECO:0000256" key="3">
    <source>
        <dbReference type="ARBA" id="ARBA00022801"/>
    </source>
</evidence>
<dbReference type="PANTHER" id="PTHR43176:SF3">
    <property type="entry name" value="3-HYDROXYISOBUTYRYL-COA HYDROLASE, MITOCHONDRIAL"/>
    <property type="match status" value="1"/>
</dbReference>
<evidence type="ECO:0000256" key="2">
    <source>
        <dbReference type="ARBA" id="ARBA00011915"/>
    </source>
</evidence>
<evidence type="ECO:0000256" key="1">
    <source>
        <dbReference type="ARBA" id="ARBA00001709"/>
    </source>
</evidence>
<dbReference type="Pfam" id="PF16113">
    <property type="entry name" value="ECH_2"/>
    <property type="match status" value="1"/>
</dbReference>
<dbReference type="RefSeq" id="WP_382340345.1">
    <property type="nucleotide sequence ID" value="NZ_JBHSAB010000001.1"/>
</dbReference>
<comment type="catalytic activity">
    <reaction evidence="1">
        <text>3-hydroxy-2-methylpropanoyl-CoA + H2O = 3-hydroxy-2-methylpropanoate + CoA + H(+)</text>
        <dbReference type="Rhea" id="RHEA:20888"/>
        <dbReference type="ChEBI" id="CHEBI:11805"/>
        <dbReference type="ChEBI" id="CHEBI:15377"/>
        <dbReference type="ChEBI" id="CHEBI:15378"/>
        <dbReference type="ChEBI" id="CHEBI:57287"/>
        <dbReference type="ChEBI" id="CHEBI:57340"/>
        <dbReference type="EC" id="3.1.2.4"/>
    </reaction>
</comment>
<evidence type="ECO:0000259" key="4">
    <source>
        <dbReference type="Pfam" id="PF16113"/>
    </source>
</evidence>
<organism evidence="5 6">
    <name type="scientific">Legionella dresdenensis</name>
    <dbReference type="NCBI Taxonomy" id="450200"/>
    <lineage>
        <taxon>Bacteria</taxon>
        <taxon>Pseudomonadati</taxon>
        <taxon>Pseudomonadota</taxon>
        <taxon>Gammaproteobacteria</taxon>
        <taxon>Legionellales</taxon>
        <taxon>Legionellaceae</taxon>
        <taxon>Legionella</taxon>
    </lineage>
</organism>
<dbReference type="SUPFAM" id="SSF52096">
    <property type="entry name" value="ClpP/crotonase"/>
    <property type="match status" value="1"/>
</dbReference>
<dbReference type="InterPro" id="IPR032259">
    <property type="entry name" value="HIBYL-CoA-H"/>
</dbReference>
<dbReference type="InterPro" id="IPR045004">
    <property type="entry name" value="ECH_dom"/>
</dbReference>
<dbReference type="NCBIfam" id="NF004127">
    <property type="entry name" value="PRK05617.1"/>
    <property type="match status" value="1"/>
</dbReference>
<evidence type="ECO:0000313" key="6">
    <source>
        <dbReference type="Proteomes" id="UP001595758"/>
    </source>
</evidence>
<sequence>MDIVFERRHHLGIITLARPQALNALTLAMIQAMQAQLLQWQDDSTVHAVIIQAEPGKAFCAGGDVRRIYDAGQAKDPQQLQFFWHEYRLNLCIHHYNKPYIALMDGITMGGGVGISLHGSHPVATQNFVFAMPETGIGLFPDIGASYHLVRCPGASGNYLGLTGNRLNNQDALALGLVRHCIDSESLAEVVTGLVALDLTSDAHKRVSEFLNQFSQPAQQAPILNAMDNINHYFSESNARTIAEKLAASKDEWAINISRTIQQKSPLSMAVTCEQLQRAKKLSLAECLIMDYRLVNHFMAGHDFYEGIRALLVDKDKSPRWQPKRLEDISETMIKCYFDAVPVELSF</sequence>
<dbReference type="Gene3D" id="3.90.226.10">
    <property type="entry name" value="2-enoyl-CoA Hydratase, Chain A, domain 1"/>
    <property type="match status" value="1"/>
</dbReference>
<evidence type="ECO:0000313" key="5">
    <source>
        <dbReference type="EMBL" id="MFC3907721.1"/>
    </source>
</evidence>
<name>A0ABV8CBW7_9GAMM</name>
<proteinExistence type="predicted"/>
<dbReference type="EMBL" id="JBHSAB010000001">
    <property type="protein sequence ID" value="MFC3907721.1"/>
    <property type="molecule type" value="Genomic_DNA"/>
</dbReference>
<comment type="caution">
    <text evidence="5">The sequence shown here is derived from an EMBL/GenBank/DDBJ whole genome shotgun (WGS) entry which is preliminary data.</text>
</comment>
<dbReference type="CDD" id="cd06558">
    <property type="entry name" value="crotonase-like"/>
    <property type="match status" value="1"/>
</dbReference>
<dbReference type="PANTHER" id="PTHR43176">
    <property type="entry name" value="3-HYDROXYISOBUTYRYL-COA HYDROLASE-RELATED"/>
    <property type="match status" value="1"/>
</dbReference>
<accession>A0ABV8CBW7</accession>
<gene>
    <name evidence="5" type="ORF">ACFORL_01325</name>
</gene>
<keyword evidence="3 5" id="KW-0378">Hydrolase</keyword>
<dbReference type="InterPro" id="IPR029045">
    <property type="entry name" value="ClpP/crotonase-like_dom_sf"/>
</dbReference>